<gene>
    <name evidence="6" type="ORF">E6Q80_12480</name>
</gene>
<evidence type="ECO:0000313" key="7">
    <source>
        <dbReference type="Proteomes" id="UP000321192"/>
    </source>
</evidence>
<feature type="active site" evidence="3">
    <location>
        <position position="30"/>
    </location>
</feature>
<sequence length="270" mass="28695">MSAASSPSHPTTPPATEPALRLMPMPADLNSAGDVFGGWVMAMVDIAGALPAIRRARSHVVTMAVNSFVFRQPISVGDIVSFHADVVAVGKSSITVDVHVFAERHPADPVVVKVTEARMTYVAVDRAGCKRMVGPESTLPPGGERPPLDKELVLRVVPMPADLNPSGDVFGGWIMSMVDIAGAVPAIRVARSKVATVAVDSFVFKQPVSTGDIVSFHAEVVRVGRTSITVDVEVYAQRHPENPVVVKVTEARLTYVAVDEFRAKRTIGAG</sequence>
<evidence type="ECO:0000256" key="1">
    <source>
        <dbReference type="ARBA" id="ARBA00010458"/>
    </source>
</evidence>
<dbReference type="GO" id="GO:0005829">
    <property type="term" value="C:cytosol"/>
    <property type="evidence" value="ECO:0007669"/>
    <property type="project" value="TreeGrafter"/>
</dbReference>
<dbReference type="InterPro" id="IPR040170">
    <property type="entry name" value="Cytosol_ACT"/>
</dbReference>
<dbReference type="SUPFAM" id="SSF54637">
    <property type="entry name" value="Thioesterase/thiol ester dehydrase-isomerase"/>
    <property type="match status" value="2"/>
</dbReference>
<evidence type="ECO:0000313" key="6">
    <source>
        <dbReference type="EMBL" id="TXH84000.1"/>
    </source>
</evidence>
<dbReference type="Gene3D" id="3.10.129.10">
    <property type="entry name" value="Hotdog Thioesterase"/>
    <property type="match status" value="2"/>
</dbReference>
<dbReference type="EMBL" id="SSFD01000192">
    <property type="protein sequence ID" value="TXH84000.1"/>
    <property type="molecule type" value="Genomic_DNA"/>
</dbReference>
<organism evidence="6 7">
    <name type="scientific">Thauera aminoaromatica</name>
    <dbReference type="NCBI Taxonomy" id="164330"/>
    <lineage>
        <taxon>Bacteria</taxon>
        <taxon>Pseudomonadati</taxon>
        <taxon>Pseudomonadota</taxon>
        <taxon>Betaproteobacteria</taxon>
        <taxon>Rhodocyclales</taxon>
        <taxon>Zoogloeaceae</taxon>
        <taxon>Thauera</taxon>
    </lineage>
</organism>
<dbReference type="InterPro" id="IPR029069">
    <property type="entry name" value="HotDog_dom_sf"/>
</dbReference>
<keyword evidence="2 4" id="KW-0378">Hydrolase</keyword>
<dbReference type="PROSITE" id="PS51770">
    <property type="entry name" value="HOTDOG_ACOT"/>
    <property type="match status" value="2"/>
</dbReference>
<proteinExistence type="inferred from homology"/>
<dbReference type="Proteomes" id="UP000321192">
    <property type="component" value="Unassembled WGS sequence"/>
</dbReference>
<feature type="domain" description="HotDog ACOT-type" evidence="5">
    <location>
        <begin position="14"/>
        <end position="127"/>
    </location>
</feature>
<dbReference type="Pfam" id="PF03061">
    <property type="entry name" value="4HBT"/>
    <property type="match status" value="2"/>
</dbReference>
<dbReference type="GO" id="GO:0052816">
    <property type="term" value="F:long-chain fatty acyl-CoA hydrolase activity"/>
    <property type="evidence" value="ECO:0007669"/>
    <property type="project" value="TreeGrafter"/>
</dbReference>
<evidence type="ECO:0000259" key="5">
    <source>
        <dbReference type="PROSITE" id="PS51770"/>
    </source>
</evidence>
<dbReference type="InterPro" id="IPR033120">
    <property type="entry name" value="HOTDOG_ACOT"/>
</dbReference>
<comment type="similarity">
    <text evidence="1">Belongs to the acyl coenzyme A hydrolase family.</text>
</comment>
<feature type="domain" description="HotDog ACOT-type" evidence="5">
    <location>
        <begin position="148"/>
        <end position="261"/>
    </location>
</feature>
<protein>
    <submittedName>
        <fullName evidence="6">Acyl-CoA thioesterase</fullName>
    </submittedName>
</protein>
<name>A0A5C7SJS9_THASP</name>
<evidence type="ECO:0000256" key="4">
    <source>
        <dbReference type="PROSITE-ProRule" id="PRU01106"/>
    </source>
</evidence>
<dbReference type="PANTHER" id="PTHR11049">
    <property type="entry name" value="ACYL COENZYME A THIOESTER HYDROLASE"/>
    <property type="match status" value="1"/>
</dbReference>
<dbReference type="AlphaFoldDB" id="A0A5C7SJS9"/>
<comment type="caution">
    <text evidence="6">The sequence shown here is derived from an EMBL/GenBank/DDBJ whole genome shotgun (WGS) entry which is preliminary data.</text>
</comment>
<feature type="active site" evidence="3">
    <location>
        <position position="179"/>
    </location>
</feature>
<dbReference type="PANTHER" id="PTHR11049:SF5">
    <property type="entry name" value="ACYL-COA THIOESTER HYDROLASE YCIA"/>
    <property type="match status" value="1"/>
</dbReference>
<dbReference type="CDD" id="cd03442">
    <property type="entry name" value="BFIT_BACH"/>
    <property type="match status" value="2"/>
</dbReference>
<accession>A0A5C7SJS9</accession>
<dbReference type="InterPro" id="IPR006683">
    <property type="entry name" value="Thioestr_dom"/>
</dbReference>
<dbReference type="GO" id="GO:0006637">
    <property type="term" value="P:acyl-CoA metabolic process"/>
    <property type="evidence" value="ECO:0007669"/>
    <property type="project" value="TreeGrafter"/>
</dbReference>
<dbReference type="GO" id="GO:0009062">
    <property type="term" value="P:fatty acid catabolic process"/>
    <property type="evidence" value="ECO:0007669"/>
    <property type="project" value="TreeGrafter"/>
</dbReference>
<reference evidence="6 7" key="1">
    <citation type="submission" date="2018-09" db="EMBL/GenBank/DDBJ databases">
        <title>Metagenome Assembled Genomes from an Advanced Water Purification Facility.</title>
        <authorList>
            <person name="Stamps B.W."/>
            <person name="Spear J.R."/>
        </authorList>
    </citation>
    <scope>NUCLEOTIDE SEQUENCE [LARGE SCALE GENOMIC DNA]</scope>
    <source>
        <strain evidence="6">Bin_27_1</strain>
    </source>
</reference>
<evidence type="ECO:0000256" key="3">
    <source>
        <dbReference type="PIRSR" id="PIRSR640170-1"/>
    </source>
</evidence>
<evidence type="ECO:0000256" key="2">
    <source>
        <dbReference type="ARBA" id="ARBA00022801"/>
    </source>
</evidence>